<feature type="region of interest" description="Disordered" evidence="1">
    <location>
        <begin position="1"/>
        <end position="21"/>
    </location>
</feature>
<evidence type="ECO:0000256" key="1">
    <source>
        <dbReference type="SAM" id="MobiDB-lite"/>
    </source>
</evidence>
<keyword evidence="2" id="KW-1185">Reference proteome</keyword>
<dbReference type="AlphaFoldDB" id="A0A1I8F5X0"/>
<organism evidence="2 3">
    <name type="scientific">Macrostomum lignano</name>
    <dbReference type="NCBI Taxonomy" id="282301"/>
    <lineage>
        <taxon>Eukaryota</taxon>
        <taxon>Metazoa</taxon>
        <taxon>Spiralia</taxon>
        <taxon>Lophotrochozoa</taxon>
        <taxon>Platyhelminthes</taxon>
        <taxon>Rhabditophora</taxon>
        <taxon>Macrostomorpha</taxon>
        <taxon>Macrostomida</taxon>
        <taxon>Macrostomidae</taxon>
        <taxon>Macrostomum</taxon>
    </lineage>
</organism>
<evidence type="ECO:0000313" key="3">
    <source>
        <dbReference type="WBParaSite" id="maker-unitig_21720-snap-gene-0.2-mRNA-1"/>
    </source>
</evidence>
<accession>A0A1I8F5X0</accession>
<protein>
    <submittedName>
        <fullName evidence="3">Transposase</fullName>
    </submittedName>
</protein>
<proteinExistence type="predicted"/>
<sequence>QQRRPDSAVGERQGLGRSQPGVQVAAWPGGIEIARTCWTSGCTTFSKFLANKLIGTLTMQPAAAVAGKPCSRVAALTCERLIEMRITHYSGERACDHVFLQWLSQWDIC</sequence>
<name>A0A1I8F5X0_9PLAT</name>
<dbReference type="WBParaSite" id="maker-unitig_21720-snap-gene-0.2-mRNA-1">
    <property type="protein sequence ID" value="maker-unitig_21720-snap-gene-0.2-mRNA-1"/>
    <property type="gene ID" value="maker-unitig_21720-snap-gene-0.2"/>
</dbReference>
<dbReference type="Proteomes" id="UP000095280">
    <property type="component" value="Unplaced"/>
</dbReference>
<evidence type="ECO:0000313" key="2">
    <source>
        <dbReference type="Proteomes" id="UP000095280"/>
    </source>
</evidence>
<reference evidence="3" key="1">
    <citation type="submission" date="2016-11" db="UniProtKB">
        <authorList>
            <consortium name="WormBaseParasite"/>
        </authorList>
    </citation>
    <scope>IDENTIFICATION</scope>
</reference>